<evidence type="ECO:0000256" key="5">
    <source>
        <dbReference type="ARBA" id="ARBA00022898"/>
    </source>
</evidence>
<dbReference type="InterPro" id="IPR016454">
    <property type="entry name" value="Cysteine_dSase"/>
</dbReference>
<dbReference type="AlphaFoldDB" id="H3NHR4"/>
<evidence type="ECO:0000256" key="6">
    <source>
        <dbReference type="ARBA" id="ARBA00050776"/>
    </source>
</evidence>
<dbReference type="NCBIfam" id="TIGR01979">
    <property type="entry name" value="sufS"/>
    <property type="match status" value="1"/>
</dbReference>
<dbReference type="Gene3D" id="3.40.640.10">
    <property type="entry name" value="Type I PLP-dependent aspartate aminotransferase-like (Major domain)"/>
    <property type="match status" value="1"/>
</dbReference>
<organism evidence="8 9">
    <name type="scientific">Facklamia languida CCUG 37842</name>
    <dbReference type="NCBI Taxonomy" id="883113"/>
    <lineage>
        <taxon>Bacteria</taxon>
        <taxon>Bacillati</taxon>
        <taxon>Bacillota</taxon>
        <taxon>Bacilli</taxon>
        <taxon>Lactobacillales</taxon>
        <taxon>Aerococcaceae</taxon>
        <taxon>Facklamia</taxon>
    </lineage>
</organism>
<dbReference type="PANTHER" id="PTHR43586:SF8">
    <property type="entry name" value="CYSTEINE DESULFURASE 1, CHLOROPLASTIC"/>
    <property type="match status" value="1"/>
</dbReference>
<dbReference type="EC" id="2.8.1.7" evidence="3"/>
<comment type="similarity">
    <text evidence="2">Belongs to the class-V pyridoxal-phosphate-dependent aminotransferase family. Csd subfamily.</text>
</comment>
<dbReference type="GO" id="GO:0031071">
    <property type="term" value="F:cysteine desulfurase activity"/>
    <property type="evidence" value="ECO:0007669"/>
    <property type="project" value="UniProtKB-EC"/>
</dbReference>
<dbReference type="EMBL" id="AGEG01000003">
    <property type="protein sequence ID" value="EHR37970.1"/>
    <property type="molecule type" value="Genomic_DNA"/>
</dbReference>
<evidence type="ECO:0000256" key="2">
    <source>
        <dbReference type="ARBA" id="ARBA00010447"/>
    </source>
</evidence>
<keyword evidence="5" id="KW-0663">Pyridoxal phosphate</keyword>
<evidence type="ECO:0000313" key="8">
    <source>
        <dbReference type="EMBL" id="EHR37970.1"/>
    </source>
</evidence>
<proteinExistence type="inferred from homology"/>
<dbReference type="Proteomes" id="UP000006190">
    <property type="component" value="Unassembled WGS sequence"/>
</dbReference>
<dbReference type="PANTHER" id="PTHR43586">
    <property type="entry name" value="CYSTEINE DESULFURASE"/>
    <property type="match status" value="1"/>
</dbReference>
<dbReference type="Pfam" id="PF00266">
    <property type="entry name" value="Aminotran_5"/>
    <property type="match status" value="1"/>
</dbReference>
<dbReference type="PIRSF" id="PIRSF005572">
    <property type="entry name" value="NifS"/>
    <property type="match status" value="1"/>
</dbReference>
<accession>H3NHR4</accession>
<dbReference type="InterPro" id="IPR000192">
    <property type="entry name" value="Aminotrans_V_dom"/>
</dbReference>
<dbReference type="CDD" id="cd06453">
    <property type="entry name" value="SufS_like"/>
    <property type="match status" value="1"/>
</dbReference>
<dbReference type="GO" id="GO:0030170">
    <property type="term" value="F:pyridoxal phosphate binding"/>
    <property type="evidence" value="ECO:0007669"/>
    <property type="project" value="InterPro"/>
</dbReference>
<comment type="cofactor">
    <cofactor evidence="1">
        <name>pyridoxal 5'-phosphate</name>
        <dbReference type="ChEBI" id="CHEBI:597326"/>
    </cofactor>
</comment>
<feature type="domain" description="Aminotransferase class V" evidence="7">
    <location>
        <begin position="26"/>
        <end position="396"/>
    </location>
</feature>
<dbReference type="GO" id="GO:0006534">
    <property type="term" value="P:cysteine metabolic process"/>
    <property type="evidence" value="ECO:0007669"/>
    <property type="project" value="InterPro"/>
</dbReference>
<sequence length="411" mass="45823">MNKQEIDRIRQDFPILNQTVQDEPLIYFDNAATSQSPQTVIDQLVHFYQKDRANAHRGVHTLGQRATDLYEGGREKIAEFIGAQSPDEVTFTSGTTDSLNRIARGLVEPRLEAGDILLTTYLEHHSNLVPWQEVCQRTGAHLHFMPLDASGQIDLAGLEAMDTSRVKAIVTHHVSNVLGIHQPIQALGQWTRDRDTLLIVDGAQAVAHVPLDLAKWQVDAYAFSSHKMYGPMGLGVTYLNHRHLSTTQPVSYGGEMIHQVWDDHANYQQAPWKFEAGTQAISQVVGLAAAIDWISQIGFPLIQDQEAQISRRLYQGLSELEGVTIYTPEASAANGILSFNLQGIHPHDAATAYDQLGIALRAGHHCAQPLMRRLEVPATLRASLMVYNTEEEVDRFIQASQEVKEYFTYGT</sequence>
<evidence type="ECO:0000313" key="9">
    <source>
        <dbReference type="Proteomes" id="UP000006190"/>
    </source>
</evidence>
<evidence type="ECO:0000256" key="1">
    <source>
        <dbReference type="ARBA" id="ARBA00001933"/>
    </source>
</evidence>
<gene>
    <name evidence="8" type="ORF">HMPREF9708_00599</name>
</gene>
<dbReference type="OrthoDB" id="9804366at2"/>
<dbReference type="SUPFAM" id="SSF53383">
    <property type="entry name" value="PLP-dependent transferases"/>
    <property type="match status" value="1"/>
</dbReference>
<dbReference type="InterPro" id="IPR010970">
    <property type="entry name" value="Cys_dSase_SufS"/>
</dbReference>
<dbReference type="InterPro" id="IPR015424">
    <property type="entry name" value="PyrdxlP-dep_Trfase"/>
</dbReference>
<dbReference type="PATRIC" id="fig|883113.3.peg.602"/>
<dbReference type="Gene3D" id="3.90.1150.10">
    <property type="entry name" value="Aspartate Aminotransferase, domain 1"/>
    <property type="match status" value="1"/>
</dbReference>
<dbReference type="InterPro" id="IPR015421">
    <property type="entry name" value="PyrdxlP-dep_Trfase_major"/>
</dbReference>
<comment type="caution">
    <text evidence="8">The sequence shown here is derived from an EMBL/GenBank/DDBJ whole genome shotgun (WGS) entry which is preliminary data.</text>
</comment>
<evidence type="ECO:0000256" key="4">
    <source>
        <dbReference type="ARBA" id="ARBA00022679"/>
    </source>
</evidence>
<evidence type="ECO:0000259" key="7">
    <source>
        <dbReference type="Pfam" id="PF00266"/>
    </source>
</evidence>
<evidence type="ECO:0000256" key="3">
    <source>
        <dbReference type="ARBA" id="ARBA00012239"/>
    </source>
</evidence>
<keyword evidence="9" id="KW-1185">Reference proteome</keyword>
<dbReference type="STRING" id="883113.HMPREF9708_00599"/>
<protein>
    <recommendedName>
        <fullName evidence="3">cysteine desulfurase</fullName>
        <ecNumber evidence="3">2.8.1.7</ecNumber>
    </recommendedName>
</protein>
<keyword evidence="4" id="KW-0808">Transferase</keyword>
<name>H3NHR4_9LACT</name>
<dbReference type="eggNOG" id="COG0520">
    <property type="taxonomic scope" value="Bacteria"/>
</dbReference>
<comment type="catalytic activity">
    <reaction evidence="6">
        <text>(sulfur carrier)-H + L-cysteine = (sulfur carrier)-SH + L-alanine</text>
        <dbReference type="Rhea" id="RHEA:43892"/>
        <dbReference type="Rhea" id="RHEA-COMP:14737"/>
        <dbReference type="Rhea" id="RHEA-COMP:14739"/>
        <dbReference type="ChEBI" id="CHEBI:29917"/>
        <dbReference type="ChEBI" id="CHEBI:35235"/>
        <dbReference type="ChEBI" id="CHEBI:57972"/>
        <dbReference type="ChEBI" id="CHEBI:64428"/>
        <dbReference type="EC" id="2.8.1.7"/>
    </reaction>
</comment>
<dbReference type="InterPro" id="IPR015422">
    <property type="entry name" value="PyrdxlP-dep_Trfase_small"/>
</dbReference>
<dbReference type="HOGENOM" id="CLU_003433_2_5_9"/>
<reference evidence="8 9" key="1">
    <citation type="submission" date="2012-01" db="EMBL/GenBank/DDBJ databases">
        <title>The Genome Sequence of Facklamia languida CCUG 37842.</title>
        <authorList>
            <consortium name="The Broad Institute Genome Sequencing Platform"/>
            <person name="Earl A."/>
            <person name="Ward D."/>
            <person name="Feldgarden M."/>
            <person name="Gevers D."/>
            <person name="Huys G."/>
            <person name="Young S.K."/>
            <person name="Zeng Q."/>
            <person name="Gargeya S."/>
            <person name="Fitzgerald M."/>
            <person name="Haas B."/>
            <person name="Abouelleil A."/>
            <person name="Alvarado L."/>
            <person name="Arachchi H.M."/>
            <person name="Berlin A."/>
            <person name="Chapman S.B."/>
            <person name="Gearin G."/>
            <person name="Goldberg J."/>
            <person name="Griggs A."/>
            <person name="Gujja S."/>
            <person name="Hansen M."/>
            <person name="Heiman D."/>
            <person name="Howarth C."/>
            <person name="Larimer J."/>
            <person name="Lui A."/>
            <person name="MacDonald P.J.P."/>
            <person name="McCowen C."/>
            <person name="Montmayeur A."/>
            <person name="Murphy C."/>
            <person name="Neiman D."/>
            <person name="Pearson M."/>
            <person name="Priest M."/>
            <person name="Roberts A."/>
            <person name="Saif S."/>
            <person name="Shea T."/>
            <person name="Sisk P."/>
            <person name="Stolte C."/>
            <person name="Sykes S."/>
            <person name="Wortman J."/>
            <person name="Nusbaum C."/>
            <person name="Birren B."/>
        </authorList>
    </citation>
    <scope>NUCLEOTIDE SEQUENCE [LARGE SCALE GENOMIC DNA]</scope>
    <source>
        <strain evidence="8 9">CCUG 37842</strain>
    </source>
</reference>
<dbReference type="RefSeq" id="WP_006308626.1">
    <property type="nucleotide sequence ID" value="NZ_JH601133.1"/>
</dbReference>